<evidence type="ECO:0000313" key="2">
    <source>
        <dbReference type="Proteomes" id="UP001358614"/>
    </source>
</evidence>
<dbReference type="Proteomes" id="UP001358614">
    <property type="component" value="Chromosome 1"/>
</dbReference>
<dbReference type="EMBL" id="CP144089">
    <property type="protein sequence ID" value="WWD04095.1"/>
    <property type="molecule type" value="Genomic_DNA"/>
</dbReference>
<dbReference type="AlphaFoldDB" id="A0AAX4KEX8"/>
<accession>A0AAX4KEX8</accession>
<gene>
    <name evidence="1" type="ORF">V865_002160</name>
</gene>
<proteinExistence type="predicted"/>
<organism evidence="1 2">
    <name type="scientific">Kwoniella europaea PYCC6329</name>
    <dbReference type="NCBI Taxonomy" id="1423913"/>
    <lineage>
        <taxon>Eukaryota</taxon>
        <taxon>Fungi</taxon>
        <taxon>Dikarya</taxon>
        <taxon>Basidiomycota</taxon>
        <taxon>Agaricomycotina</taxon>
        <taxon>Tremellomycetes</taxon>
        <taxon>Tremellales</taxon>
        <taxon>Cryptococcaceae</taxon>
        <taxon>Kwoniella</taxon>
    </lineage>
</organism>
<name>A0AAX4KEX8_9TREE</name>
<dbReference type="RefSeq" id="XP_066082062.1">
    <property type="nucleotide sequence ID" value="XM_066225965.1"/>
</dbReference>
<dbReference type="GeneID" id="91100964"/>
<keyword evidence="2" id="KW-1185">Reference proteome</keyword>
<sequence>MGEQAEVRAAICGHVSQVQSEISICFKSSYTSSAHKSKASITSCLRQAIESVRQTNLIASSDESVQNAYNMYAEKVLTVAAEPEKIWDDNHTVDQLLASKGSEYLNSLLSLQSSRSENSGNKAIKSVSPIPEVGEGEDAAICTWIDGIKVLSKDVKSDTWLTTDTRSSQM</sequence>
<protein>
    <submittedName>
        <fullName evidence="1">Uncharacterized protein</fullName>
    </submittedName>
</protein>
<dbReference type="KEGG" id="ker:91100964"/>
<evidence type="ECO:0000313" key="1">
    <source>
        <dbReference type="EMBL" id="WWD04095.1"/>
    </source>
</evidence>
<reference evidence="1 2" key="1">
    <citation type="submission" date="2024-01" db="EMBL/GenBank/DDBJ databases">
        <title>Comparative genomics of Cryptococcus and Kwoniella reveals pathogenesis evolution and contrasting modes of karyotype evolution via chromosome fusion or intercentromeric recombination.</title>
        <authorList>
            <person name="Coelho M.A."/>
            <person name="David-Palma M."/>
            <person name="Shea T."/>
            <person name="Bowers K."/>
            <person name="McGinley-Smith S."/>
            <person name="Mohammad A.W."/>
            <person name="Gnirke A."/>
            <person name="Yurkov A.M."/>
            <person name="Nowrousian M."/>
            <person name="Sun S."/>
            <person name="Cuomo C.A."/>
            <person name="Heitman J."/>
        </authorList>
    </citation>
    <scope>NUCLEOTIDE SEQUENCE [LARGE SCALE GENOMIC DNA]</scope>
    <source>
        <strain evidence="1 2">PYCC6329</strain>
    </source>
</reference>